<dbReference type="Proteomes" id="UP000317494">
    <property type="component" value="Unassembled WGS sequence"/>
</dbReference>
<feature type="region of interest" description="Disordered" evidence="1">
    <location>
        <begin position="14"/>
        <end position="38"/>
    </location>
</feature>
<evidence type="ECO:0000313" key="2">
    <source>
        <dbReference type="EMBL" id="TPX34975.1"/>
    </source>
</evidence>
<comment type="caution">
    <text evidence="2">The sequence shown here is derived from an EMBL/GenBank/DDBJ whole genome shotgun (WGS) entry which is preliminary data.</text>
</comment>
<keyword evidence="3" id="KW-1185">Reference proteome</keyword>
<reference evidence="2 3" key="1">
    <citation type="journal article" date="2019" name="Sci. Rep.">
        <title>Comparative genomics of chytrid fungi reveal insights into the obligate biotrophic and pathogenic lifestyle of Synchytrium endobioticum.</title>
        <authorList>
            <person name="van de Vossenberg B.T.L.H."/>
            <person name="Warris S."/>
            <person name="Nguyen H.D.T."/>
            <person name="van Gent-Pelzer M.P.E."/>
            <person name="Joly D.L."/>
            <person name="van de Geest H.C."/>
            <person name="Bonants P.J.M."/>
            <person name="Smith D.S."/>
            <person name="Levesque C.A."/>
            <person name="van der Lee T.A.J."/>
        </authorList>
    </citation>
    <scope>NUCLEOTIDE SEQUENCE [LARGE SCALE GENOMIC DNA]</scope>
    <source>
        <strain evidence="2 3">MB42</strain>
    </source>
</reference>
<evidence type="ECO:0000313" key="3">
    <source>
        <dbReference type="Proteomes" id="UP000317494"/>
    </source>
</evidence>
<accession>A0A507CBP0</accession>
<gene>
    <name evidence="2" type="ORF">SeMB42_g07239</name>
</gene>
<feature type="compositionally biased region" description="Polar residues" evidence="1">
    <location>
        <begin position="21"/>
        <end position="32"/>
    </location>
</feature>
<name>A0A507CBP0_9FUNG</name>
<protein>
    <submittedName>
        <fullName evidence="2">Uncharacterized protein</fullName>
    </submittedName>
</protein>
<dbReference type="EMBL" id="QEAN01000484">
    <property type="protein sequence ID" value="TPX34975.1"/>
    <property type="molecule type" value="Genomic_DNA"/>
</dbReference>
<evidence type="ECO:0000256" key="1">
    <source>
        <dbReference type="SAM" id="MobiDB-lite"/>
    </source>
</evidence>
<proteinExistence type="predicted"/>
<dbReference type="AlphaFoldDB" id="A0A507CBP0"/>
<organism evidence="2 3">
    <name type="scientific">Synchytrium endobioticum</name>
    <dbReference type="NCBI Taxonomy" id="286115"/>
    <lineage>
        <taxon>Eukaryota</taxon>
        <taxon>Fungi</taxon>
        <taxon>Fungi incertae sedis</taxon>
        <taxon>Chytridiomycota</taxon>
        <taxon>Chytridiomycota incertae sedis</taxon>
        <taxon>Chytridiomycetes</taxon>
        <taxon>Synchytriales</taxon>
        <taxon>Synchytriaceae</taxon>
        <taxon>Synchytrium</taxon>
    </lineage>
</organism>
<dbReference type="VEuPathDB" id="FungiDB:SeMB42_g07239"/>
<sequence length="105" mass="11296">MAVSSSVVQALKATPFGATSRRGSTAPQADSHSNPKRMLMSGPAQVWNTATRQSLNDIIKAVIPLPIFELAISIRQGWGVTKSVKMAACCYTSNYQTKFRGGYTS</sequence>